<dbReference type="RefSeq" id="XP_058308873.1">
    <property type="nucleotide sequence ID" value="XM_058452335.1"/>
</dbReference>
<evidence type="ECO:0000313" key="2">
    <source>
        <dbReference type="Proteomes" id="UP001150904"/>
    </source>
</evidence>
<dbReference type="NCBIfam" id="TIGR03401">
    <property type="entry name" value="cyanamide_fam"/>
    <property type="match status" value="1"/>
</dbReference>
<dbReference type="EMBL" id="JAPQKR010000012">
    <property type="protein sequence ID" value="KAJ5204394.1"/>
    <property type="molecule type" value="Genomic_DNA"/>
</dbReference>
<name>A0A9W9T006_9EURO</name>
<dbReference type="Gene3D" id="1.10.3210.10">
    <property type="entry name" value="Hypothetical protein af1432"/>
    <property type="match status" value="1"/>
</dbReference>
<sequence>MVGRARICLRPAHLTQHQYIQATHPPIPTSALAQRINAYARAHLPEPTYKHSLRVCHYGLAIKRYRFPHADWDFSNETYSLAYVLHDIGTTDENLHKTHMSFEFYGGFLALEVLQDGDGGTPREQGESVAEAIIRHQDLCDTEEDYRVGAIAAAGDDLWYVFLSCLVFLSPVPGYLDNCYNSWRIDNTGTYADLVHSDSIKVVSAHFPRHHWSQCFASTIHRENGLKPWAHTTALGEEAFPAKVLGNKLMEPFE</sequence>
<dbReference type="OrthoDB" id="409121at2759"/>
<dbReference type="InterPro" id="IPR017771">
    <property type="entry name" value="Cyanamide_hydratase_HD"/>
</dbReference>
<reference evidence="1" key="2">
    <citation type="journal article" date="2023" name="IMA Fungus">
        <title>Comparative genomic study of the Penicillium genus elucidates a diverse pangenome and 15 lateral gene transfer events.</title>
        <authorList>
            <person name="Petersen C."/>
            <person name="Sorensen T."/>
            <person name="Nielsen M.R."/>
            <person name="Sondergaard T.E."/>
            <person name="Sorensen J.L."/>
            <person name="Fitzpatrick D.A."/>
            <person name="Frisvad J.C."/>
            <person name="Nielsen K.L."/>
        </authorList>
    </citation>
    <scope>NUCLEOTIDE SEQUENCE</scope>
    <source>
        <strain evidence="1">IBT 15544</strain>
    </source>
</reference>
<proteinExistence type="predicted"/>
<dbReference type="Proteomes" id="UP001150904">
    <property type="component" value="Unassembled WGS sequence"/>
</dbReference>
<comment type="caution">
    <text evidence="1">The sequence shown here is derived from an EMBL/GenBank/DDBJ whole genome shotgun (WGS) entry which is preliminary data.</text>
</comment>
<evidence type="ECO:0000313" key="1">
    <source>
        <dbReference type="EMBL" id="KAJ5204394.1"/>
    </source>
</evidence>
<organism evidence="1 2">
    <name type="scientific">Penicillium cinerascens</name>
    <dbReference type="NCBI Taxonomy" id="70096"/>
    <lineage>
        <taxon>Eukaryota</taxon>
        <taxon>Fungi</taxon>
        <taxon>Dikarya</taxon>
        <taxon>Ascomycota</taxon>
        <taxon>Pezizomycotina</taxon>
        <taxon>Eurotiomycetes</taxon>
        <taxon>Eurotiomycetidae</taxon>
        <taxon>Eurotiales</taxon>
        <taxon>Aspergillaceae</taxon>
        <taxon>Penicillium</taxon>
    </lineage>
</organism>
<accession>A0A9W9T006</accession>
<dbReference type="PANTHER" id="PTHR35569">
    <property type="entry name" value="CYANAMIDE HYDRATASE DDI2-RELATED"/>
    <property type="match status" value="1"/>
</dbReference>
<protein>
    <submittedName>
        <fullName evidence="1">HD domain containing protein</fullName>
    </submittedName>
</protein>
<keyword evidence="2" id="KW-1185">Reference proteome</keyword>
<dbReference type="PANTHER" id="PTHR35569:SF1">
    <property type="entry name" value="CYANAMIDE HYDRATASE DDI2-RELATED"/>
    <property type="match status" value="1"/>
</dbReference>
<gene>
    <name evidence="1" type="ORF">N7498_005273</name>
</gene>
<dbReference type="AlphaFoldDB" id="A0A9W9T006"/>
<dbReference type="SUPFAM" id="SSF109604">
    <property type="entry name" value="HD-domain/PDEase-like"/>
    <property type="match status" value="1"/>
</dbReference>
<reference evidence="1" key="1">
    <citation type="submission" date="2022-12" db="EMBL/GenBank/DDBJ databases">
        <authorList>
            <person name="Petersen C."/>
        </authorList>
    </citation>
    <scope>NUCLEOTIDE SEQUENCE</scope>
    <source>
        <strain evidence="1">IBT 15544</strain>
    </source>
</reference>
<dbReference type="GeneID" id="83179636"/>